<evidence type="ECO:0000313" key="8">
    <source>
        <dbReference type="Proteomes" id="UP001648503"/>
    </source>
</evidence>
<evidence type="ECO:0000256" key="2">
    <source>
        <dbReference type="ARBA" id="ARBA00022574"/>
    </source>
</evidence>
<protein>
    <recommendedName>
        <fullName evidence="6">Raptor N-terminal CASPase-like domain-containing protein</fullName>
    </recommendedName>
</protein>
<dbReference type="PRINTS" id="PR01547">
    <property type="entry name" value="YEAST176DUF"/>
</dbReference>
<evidence type="ECO:0000256" key="3">
    <source>
        <dbReference type="ARBA" id="ARBA00022737"/>
    </source>
</evidence>
<dbReference type="InterPro" id="IPR016024">
    <property type="entry name" value="ARM-type_fold"/>
</dbReference>
<dbReference type="InterPro" id="IPR011989">
    <property type="entry name" value="ARM-like"/>
</dbReference>
<dbReference type="Pfam" id="PF00400">
    <property type="entry name" value="WD40"/>
    <property type="match status" value="1"/>
</dbReference>
<feature type="compositionally biased region" description="Polar residues" evidence="5">
    <location>
        <begin position="1154"/>
        <end position="1174"/>
    </location>
</feature>
<dbReference type="SMART" id="SM01302">
    <property type="entry name" value="Raptor_N"/>
    <property type="match status" value="1"/>
</dbReference>
<organism evidence="7 8">
    <name type="scientific">Batrachochytrium salamandrivorans</name>
    <dbReference type="NCBI Taxonomy" id="1357716"/>
    <lineage>
        <taxon>Eukaryota</taxon>
        <taxon>Fungi</taxon>
        <taxon>Fungi incertae sedis</taxon>
        <taxon>Chytridiomycota</taxon>
        <taxon>Chytridiomycota incertae sedis</taxon>
        <taxon>Chytridiomycetes</taxon>
        <taxon>Rhizophydiales</taxon>
        <taxon>Rhizophydiales incertae sedis</taxon>
        <taxon>Batrachochytrium</taxon>
    </lineage>
</organism>
<dbReference type="PANTHER" id="PTHR12848">
    <property type="entry name" value="REGULATORY-ASSOCIATED PROTEIN OF MTOR"/>
    <property type="match status" value="1"/>
</dbReference>
<comment type="similarity">
    <text evidence="1">Belongs to the WD repeat RAPTOR family.</text>
</comment>
<feature type="region of interest" description="Disordered" evidence="5">
    <location>
        <begin position="396"/>
        <end position="431"/>
    </location>
</feature>
<dbReference type="SUPFAM" id="SSF48371">
    <property type="entry name" value="ARM repeat"/>
    <property type="match status" value="1"/>
</dbReference>
<comment type="caution">
    <text evidence="7">The sequence shown here is derived from an EMBL/GenBank/DDBJ whole genome shotgun (WGS) entry which is preliminary data.</text>
</comment>
<feature type="compositionally biased region" description="Polar residues" evidence="5">
    <location>
        <begin position="1276"/>
        <end position="1291"/>
    </location>
</feature>
<feature type="compositionally biased region" description="Low complexity" evidence="5">
    <location>
        <begin position="405"/>
        <end position="431"/>
    </location>
</feature>
<feature type="region of interest" description="Disordered" evidence="5">
    <location>
        <begin position="159"/>
        <end position="179"/>
    </location>
</feature>
<name>A0ABQ8EYX1_9FUNG</name>
<dbReference type="Proteomes" id="UP001648503">
    <property type="component" value="Unassembled WGS sequence"/>
</dbReference>
<dbReference type="Gene3D" id="2.130.10.10">
    <property type="entry name" value="YVTN repeat-like/Quinoprotein amine dehydrogenase"/>
    <property type="match status" value="1"/>
</dbReference>
<evidence type="ECO:0000256" key="4">
    <source>
        <dbReference type="SAM" id="Coils"/>
    </source>
</evidence>
<feature type="region of interest" description="Disordered" evidence="5">
    <location>
        <begin position="968"/>
        <end position="989"/>
    </location>
</feature>
<dbReference type="EMBL" id="JAFCIX010000476">
    <property type="protein sequence ID" value="KAH6589064.1"/>
    <property type="molecule type" value="Genomic_DNA"/>
</dbReference>
<dbReference type="InterPro" id="IPR001680">
    <property type="entry name" value="WD40_rpt"/>
</dbReference>
<evidence type="ECO:0000259" key="6">
    <source>
        <dbReference type="SMART" id="SM01302"/>
    </source>
</evidence>
<feature type="compositionally biased region" description="Acidic residues" evidence="5">
    <location>
        <begin position="168"/>
        <end position="179"/>
    </location>
</feature>
<proteinExistence type="inferred from homology"/>
<dbReference type="Pfam" id="PF14538">
    <property type="entry name" value="Raptor_N"/>
    <property type="match status" value="1"/>
</dbReference>
<evidence type="ECO:0000256" key="5">
    <source>
        <dbReference type="SAM" id="MobiDB-lite"/>
    </source>
</evidence>
<dbReference type="SMART" id="SM00320">
    <property type="entry name" value="WD40"/>
    <property type="match status" value="6"/>
</dbReference>
<keyword evidence="2" id="KW-0853">WD repeat</keyword>
<feature type="compositionally biased region" description="Polar residues" evidence="5">
    <location>
        <begin position="87"/>
        <end position="97"/>
    </location>
</feature>
<feature type="region of interest" description="Disordered" evidence="5">
    <location>
        <begin position="1276"/>
        <end position="1299"/>
    </location>
</feature>
<evidence type="ECO:0000313" key="7">
    <source>
        <dbReference type="EMBL" id="KAH6589064.1"/>
    </source>
</evidence>
<evidence type="ECO:0000256" key="1">
    <source>
        <dbReference type="ARBA" id="ARBA00009257"/>
    </source>
</evidence>
<feature type="compositionally biased region" description="Polar residues" evidence="5">
    <location>
        <begin position="977"/>
        <end position="989"/>
    </location>
</feature>
<feature type="region of interest" description="Disordered" evidence="5">
    <location>
        <begin position="76"/>
        <end position="109"/>
    </location>
</feature>
<feature type="coiled-coil region" evidence="4">
    <location>
        <begin position="114"/>
        <end position="156"/>
    </location>
</feature>
<keyword evidence="4" id="KW-0175">Coiled coil</keyword>
<feature type="region of interest" description="Disordered" evidence="5">
    <location>
        <begin position="1153"/>
        <end position="1174"/>
    </location>
</feature>
<sequence>MSQKPASMAGYSPVRSAVVNGGCTSSGQIILSPQPPPVVVAKEEQQLLLLQPEQPFLQPHIPSVVAMERTVVAPGSTTASMDPAVTVPSTHVPSTHVPSVHPQSEHSKTTRLMMQQEQLLLQQQQEQLLLLQQQSIQKQQQQQQEQLLLLQQQEQQSIQQQTETSSQSDDDYNLPPNDEDDYTYMYFADRRHESMPVVQSAKMQQEAEAAALAAAQGQEWRLRDRLKTVSVSLVLCLNIGVDPPDIVKPNPCARMECWIDPFSLPTQKALEAIGRNLQQQYEVWQPRARYRLSLDPSIEETKKLCCSLRRNAKDERILFHYNGHGVPKPTPGGEIWVFNKNYTQYIPVSVYDIQTWLGSPCIFVYDCSSAGNILVAFDKFATQRDSEMLRQHPELVRDSHLHPAGTNTGSTTGSTTNNNNTKNTTIGSTSGTTASNLASADGLASASASASAGNSNSANGLNGSTAGPGLSGIVPPPTYIPLKECIQLAACQPHEILPTSPDLPADLFTCCLTTPIEIALRWFVLQNDLSNKITPSMIMRIPGKLADRRTPLGELNWIFTAITDTIAWSVLSPAMFQKLFRQDLMVAALFRNFLLADRIMRFFKCHPMSSPVLPETYRHPIWDAWDLAADQCLRQMPALLEPDAGVAASTTLPDSKTSTLLSQKKVEYKYSTFFAEQLSAFEVWLRKGAISRKPPQQLPIVLQVLLSQVHRLRALMLLSKFLDLGQWAVQLALSVGIFPYVLRLLQSPASELKPVLVFIWSKILAVDSSCQNDLIKDNGYTYFINILSADNNNMPVISNLSEHRAMCAFILAVFCHNYRFGQQACLKTDLLQALVPHLEDKDPLLRQWACVCLSELWKGYTDAKWAAVGSKIPEQLAMMLNDQVAEVRAAALAAIGTLFGDLEKTPAVLLIENKMAMMVLKCQADASALVRQELVVALSRFAHQYPTKMVHAALELIEDERRRSASTLDEHKLSGYKSRQPTSSGANAGSSLERVHAADLLLKGGPQSSVYTVLWKALLNLAVDPAKNIAQLASQVVDKIHCQLFTSVSIDASLLQTFLPTSSTSLSMGDLSGVTSGNTLPGILSNSSTGLSAISVSNSGLSASVSQVLPMPAMYGPLQPQTHVYYYAQLPHQSTTPPLLGSVLQPSVALDKSGTANSQATNGSGGNTNLNAQSALLPGNHQRQRQLNLHRQRPASMVGMLQTGTATLSPSQQPHLQPSGQAMRRSSSFVTSLRNLAGLMVGSYGANNPDTAVAADFGGGGMASILRSGSTDSNIGNRSGSPLMHSTSTVPPSHRDANGGPVYSGVNRVHPRSSMPIFARMGSSDGRSGDSGTGSRGTVGFNDGAGSALATQFLSRGEDLDDACANPNKVAFNSAFYEWSCAYFSEPQMRVPDVDDPGSIKFIERQWRRERNNKVIQETDALYTYSSAGKFEEHMGSVPNDRPAHLVLFHSYEPLVVSADDQVISIYDWEESTKVNTFSNDNPKGSRITSLQFINEDDATLLLTGSDDGLVRLYRNFNHQNVELVAAWRALSDILPGSRGSGLHCRWQQSSGYLFVGGDSRIIKVWDAEEELCIQELPTKSTSQVTGLSVDPTGIMMLAGFMDGNVKLYDRRLPPHECVVANFAESTSRVLQVAYVGYQHQEFLMGTASGDVLLWDIRQRARTLKINVGIPDVQITAFSIHEHGLLVGCGSNTQNVRVMNLMGETIGAVRYNEGFLQRQTLPVHSLAFHPRRLILAVNTASSMSFFRSDAQNFMSHF</sequence>
<dbReference type="InterPro" id="IPR036322">
    <property type="entry name" value="WD40_repeat_dom_sf"/>
</dbReference>
<accession>A0ABQ8EYX1</accession>
<dbReference type="SUPFAM" id="SSF50978">
    <property type="entry name" value="WD40 repeat-like"/>
    <property type="match status" value="1"/>
</dbReference>
<feature type="domain" description="Raptor N-terminal CASPase-like" evidence="6">
    <location>
        <begin position="225"/>
        <end position="378"/>
    </location>
</feature>
<dbReference type="PANTHER" id="PTHR12848:SF16">
    <property type="entry name" value="REGULATORY-ASSOCIATED PROTEIN OF MTOR"/>
    <property type="match status" value="1"/>
</dbReference>
<keyword evidence="8" id="KW-1185">Reference proteome</keyword>
<dbReference type="InterPro" id="IPR004083">
    <property type="entry name" value="Raptor"/>
</dbReference>
<dbReference type="InterPro" id="IPR015943">
    <property type="entry name" value="WD40/YVTN_repeat-like_dom_sf"/>
</dbReference>
<dbReference type="InterPro" id="IPR029347">
    <property type="entry name" value="Raptor_N"/>
</dbReference>
<keyword evidence="3" id="KW-0677">Repeat</keyword>
<gene>
    <name evidence="7" type="ORF">BASA50_010293</name>
</gene>
<dbReference type="Gene3D" id="1.25.10.10">
    <property type="entry name" value="Leucine-rich Repeat Variant"/>
    <property type="match status" value="1"/>
</dbReference>
<reference evidence="7 8" key="1">
    <citation type="submission" date="2021-02" db="EMBL/GenBank/DDBJ databases">
        <title>Variation within the Batrachochytrium salamandrivorans European outbreak.</title>
        <authorList>
            <person name="Kelly M."/>
            <person name="Pasmans F."/>
            <person name="Shea T.P."/>
            <person name="Munoz J.F."/>
            <person name="Carranza S."/>
            <person name="Cuomo C.A."/>
            <person name="Martel A."/>
        </authorList>
    </citation>
    <scope>NUCLEOTIDE SEQUENCE [LARGE SCALE GENOMIC DNA]</scope>
    <source>
        <strain evidence="7 8">AMFP18/2</strain>
    </source>
</reference>